<evidence type="ECO:0000256" key="5">
    <source>
        <dbReference type="ARBA" id="ARBA00022989"/>
    </source>
</evidence>
<feature type="transmembrane region" description="Helical" evidence="7">
    <location>
        <begin position="471"/>
        <end position="488"/>
    </location>
</feature>
<dbReference type="PANTHER" id="PTHR11101:SF55">
    <property type="entry name" value="PHOSPHATE TRANSPORTER"/>
    <property type="match status" value="1"/>
</dbReference>
<dbReference type="GO" id="GO:0005315">
    <property type="term" value="F:phosphate transmembrane transporter activity"/>
    <property type="evidence" value="ECO:0007669"/>
    <property type="project" value="InterPro"/>
</dbReference>
<dbReference type="GO" id="GO:0035435">
    <property type="term" value="P:phosphate ion transmembrane transport"/>
    <property type="evidence" value="ECO:0007669"/>
    <property type="project" value="TreeGrafter"/>
</dbReference>
<keyword evidence="6 7" id="KW-0472">Membrane</keyword>
<evidence type="ECO:0000256" key="4">
    <source>
        <dbReference type="ARBA" id="ARBA00022692"/>
    </source>
</evidence>
<reference evidence="9 10" key="1">
    <citation type="submission" date="2018-10" db="EMBL/GenBank/DDBJ databases">
        <title>Fifty Aureobasidium pullulans genomes reveal a recombining polyextremotolerant generalist.</title>
        <authorList>
            <person name="Gostincar C."/>
            <person name="Turk M."/>
            <person name="Zajc J."/>
            <person name="Gunde-Cimerman N."/>
        </authorList>
    </citation>
    <scope>NUCLEOTIDE SEQUENCE [LARGE SCALE GENOMIC DNA]</scope>
    <source>
        <strain evidence="9 10">EXF-3863</strain>
    </source>
</reference>
<evidence type="ECO:0000256" key="8">
    <source>
        <dbReference type="SAM" id="MobiDB-lite"/>
    </source>
</evidence>
<comment type="similarity">
    <text evidence="7">Belongs to the inorganic phosphate transporter (PiT) (TC 2.A.20) family.</text>
</comment>
<feature type="transmembrane region" description="Helical" evidence="7">
    <location>
        <begin position="168"/>
        <end position="191"/>
    </location>
</feature>
<organism evidence="9 10">
    <name type="scientific">Aureobasidium pullulans</name>
    <name type="common">Black yeast</name>
    <name type="synonym">Pullularia pullulans</name>
    <dbReference type="NCBI Taxonomy" id="5580"/>
    <lineage>
        <taxon>Eukaryota</taxon>
        <taxon>Fungi</taxon>
        <taxon>Dikarya</taxon>
        <taxon>Ascomycota</taxon>
        <taxon>Pezizomycotina</taxon>
        <taxon>Dothideomycetes</taxon>
        <taxon>Dothideomycetidae</taxon>
        <taxon>Dothideales</taxon>
        <taxon>Saccotheciaceae</taxon>
        <taxon>Aureobasidium</taxon>
    </lineage>
</organism>
<keyword evidence="2 7" id="KW-0813">Transport</keyword>
<evidence type="ECO:0000256" key="3">
    <source>
        <dbReference type="ARBA" id="ARBA00022592"/>
    </source>
</evidence>
<feature type="transmembrane region" description="Helical" evidence="7">
    <location>
        <begin position="240"/>
        <end position="260"/>
    </location>
</feature>
<comment type="caution">
    <text evidence="9">The sequence shown here is derived from an EMBL/GenBank/DDBJ whole genome shotgun (WGS) entry which is preliminary data.</text>
</comment>
<sequence length="588" mass="63217">MICSTQTALRARHIFIMPPAVTAKYDWILAITTIAFVFSAFGNGANDVANSYATSVAAQTLTMPQVGVLATITEFVGAVGLGARVTSTIKNGIISIDRFEGNPGALMLAMGCAEVGSASWLMLATGLGMPVSTTQTVVGALIGVGFASGSPVKWAWESGSVSQVAASWAIAPLIAAGFSAIIFGSVKYSVLERKDSFNWAMRLIPYYLALTAAILALFIVVETPTAPSLEEFGAGKAVGIILGVFFGVLAISYIFFIPYFKRRLVMKDARVKVWHIPLGPLLLRDNPPLYFPGNPDGQYIGEYQAEGKSFNDSPEASPDIRGNSPASLMEQNPEKVAPILGDSSSVEKGPQQPSGMRRRHIGPHERFLEPNKDLSIAHPQRLWGYVKFLLLQGVTRDVITHDTAAMRAIHARANKYDPRVEHLWTYCQVASAMMMSIAHGSNDVANAVGPWAAVYQTYQAGEIATTSPTPVWFLVVAGFLLGAGFWFYGYKIMRAMGNKITQMSPSRGFAVELGAAVTVLLASRLGLPVSTTQCLTGAVMGVALMNYDLKAVNWKQLCFIFMGWVLTLPAAGLIGGLLCLMALNTPHF</sequence>
<keyword evidence="4 7" id="KW-0812">Transmembrane</keyword>
<evidence type="ECO:0000313" key="9">
    <source>
        <dbReference type="EMBL" id="THZ16406.1"/>
    </source>
</evidence>
<dbReference type="PANTHER" id="PTHR11101">
    <property type="entry name" value="PHOSPHATE TRANSPORTER"/>
    <property type="match status" value="1"/>
</dbReference>
<feature type="region of interest" description="Disordered" evidence="8">
    <location>
        <begin position="308"/>
        <end position="328"/>
    </location>
</feature>
<keyword evidence="5 7" id="KW-1133">Transmembrane helix</keyword>
<proteinExistence type="inferred from homology"/>
<evidence type="ECO:0000256" key="2">
    <source>
        <dbReference type="ARBA" id="ARBA00022448"/>
    </source>
</evidence>
<dbReference type="GO" id="GO:0016020">
    <property type="term" value="C:membrane"/>
    <property type="evidence" value="ECO:0007669"/>
    <property type="project" value="UniProtKB-SubCell"/>
</dbReference>
<dbReference type="Pfam" id="PF01384">
    <property type="entry name" value="PHO4"/>
    <property type="match status" value="1"/>
</dbReference>
<accession>A0A4S9SYR0</accession>
<feature type="transmembrane region" description="Helical" evidence="7">
    <location>
        <begin position="203"/>
        <end position="220"/>
    </location>
</feature>
<evidence type="ECO:0000313" key="10">
    <source>
        <dbReference type="Proteomes" id="UP000308005"/>
    </source>
</evidence>
<name>A0A4S9SYR0_AURPU</name>
<protein>
    <recommendedName>
        <fullName evidence="7">Phosphate transporter</fullName>
    </recommendedName>
</protein>
<keyword evidence="3 7" id="KW-0592">Phosphate transport</keyword>
<feature type="transmembrane region" description="Helical" evidence="7">
    <location>
        <begin position="559"/>
        <end position="583"/>
    </location>
</feature>
<comment type="function">
    <text evidence="7">Sodium-phosphate symporter.</text>
</comment>
<dbReference type="InterPro" id="IPR001204">
    <property type="entry name" value="Phos_transporter"/>
</dbReference>
<feature type="transmembrane region" description="Helical" evidence="7">
    <location>
        <begin position="66"/>
        <end position="85"/>
    </location>
</feature>
<feature type="transmembrane region" description="Helical" evidence="7">
    <location>
        <begin position="27"/>
        <end position="45"/>
    </location>
</feature>
<gene>
    <name evidence="9" type="ORF">D6C91_06374</name>
</gene>
<comment type="subcellular location">
    <subcellularLocation>
        <location evidence="1 7">Membrane</location>
        <topology evidence="1 7">Multi-pass membrane protein</topology>
    </subcellularLocation>
</comment>
<feature type="region of interest" description="Disordered" evidence="8">
    <location>
        <begin position="339"/>
        <end position="358"/>
    </location>
</feature>
<dbReference type="Proteomes" id="UP000308005">
    <property type="component" value="Unassembled WGS sequence"/>
</dbReference>
<dbReference type="EMBL" id="QZBM01000320">
    <property type="protein sequence ID" value="THZ16406.1"/>
    <property type="molecule type" value="Genomic_DNA"/>
</dbReference>
<evidence type="ECO:0000256" key="1">
    <source>
        <dbReference type="ARBA" id="ARBA00004141"/>
    </source>
</evidence>
<feature type="compositionally biased region" description="Polar residues" evidence="8">
    <location>
        <begin position="342"/>
        <end position="354"/>
    </location>
</feature>
<evidence type="ECO:0000256" key="7">
    <source>
        <dbReference type="RuleBase" id="RU363058"/>
    </source>
</evidence>
<dbReference type="AlphaFoldDB" id="A0A4S9SYR0"/>
<feature type="transmembrane region" description="Helical" evidence="7">
    <location>
        <begin position="105"/>
        <end position="124"/>
    </location>
</feature>
<evidence type="ECO:0000256" key="6">
    <source>
        <dbReference type="ARBA" id="ARBA00023136"/>
    </source>
</evidence>